<sequence>MNKLNNDIIENIYKNISTKRSKTIVNYIAMLMALARDNELNEDDLINWIHSKLSEIGYFQEKNRLSTQNKLDEFVLEFIEGRALLYDDISITETKQNEYVISSKLWYKKNPPESFFYFGIDPEDFSNYAQKLAQINAEKLGISIHFSEDQAHEKEIAHIQLSKKCSLSEELIITQPSSKDFSWLTCFFNEHWGGTTMVSKGTTYNVLNENILLAKRGDYIVGILVYKIFKEEAEILTLEALEKYNGVGSRLLFELEQNLKTQNIHSINLITSNDNLNAIRFYQRKGYSFKNIYIGAIDKARMVKPTIPSIGNYGIHVKDELEFEKRLIQ</sequence>
<dbReference type="Proteomes" id="UP000325032">
    <property type="component" value="Chromosome"/>
</dbReference>
<dbReference type="AlphaFoldDB" id="A0A5C0WFM8"/>
<accession>A0A5C0WFM8</accession>
<keyword evidence="3" id="KW-1185">Reference proteome</keyword>
<dbReference type="GO" id="GO:0016747">
    <property type="term" value="F:acyltransferase activity, transferring groups other than amino-acyl groups"/>
    <property type="evidence" value="ECO:0007669"/>
    <property type="project" value="InterPro"/>
</dbReference>
<dbReference type="PROSITE" id="PS51186">
    <property type="entry name" value="GNAT"/>
    <property type="match status" value="1"/>
</dbReference>
<dbReference type="CDD" id="cd04301">
    <property type="entry name" value="NAT_SF"/>
    <property type="match status" value="1"/>
</dbReference>
<dbReference type="InterPro" id="IPR016181">
    <property type="entry name" value="Acyl_CoA_acyltransferase"/>
</dbReference>
<proteinExistence type="predicted"/>
<feature type="domain" description="N-acetyltransferase" evidence="1">
    <location>
        <begin position="171"/>
        <end position="304"/>
    </location>
</feature>
<dbReference type="GeneID" id="61768502"/>
<name>A0A5C0WFM8_BACIA</name>
<reference evidence="2 3" key="1">
    <citation type="journal article" date="2018" name="Plant Biotechnol. Rep.">
        <title>Diversity and antifungal activity of endophytic bacteria associated with Panax ginseng seedlings.</title>
        <authorList>
            <person name="Park J.M."/>
            <person name="Hong C.E."/>
            <person name="Jo S.H."/>
        </authorList>
    </citation>
    <scope>NUCLEOTIDE SEQUENCE [LARGE SCALE GENOMIC DNA]</scope>
    <source>
        <strain evidence="2 3">PgKB20</strain>
    </source>
</reference>
<dbReference type="SUPFAM" id="SSF55729">
    <property type="entry name" value="Acyl-CoA N-acyltransferases (Nat)"/>
    <property type="match status" value="1"/>
</dbReference>
<evidence type="ECO:0000259" key="1">
    <source>
        <dbReference type="PROSITE" id="PS51186"/>
    </source>
</evidence>
<evidence type="ECO:0000313" key="2">
    <source>
        <dbReference type="EMBL" id="QEK63479.1"/>
    </source>
</evidence>
<dbReference type="EMBL" id="CP043404">
    <property type="protein sequence ID" value="QEK63479.1"/>
    <property type="molecule type" value="Genomic_DNA"/>
</dbReference>
<protein>
    <recommendedName>
        <fullName evidence="1">N-acetyltransferase domain-containing protein</fullName>
    </recommendedName>
</protein>
<dbReference type="RefSeq" id="WP_149126128.1">
    <property type="nucleotide sequence ID" value="NZ_CP043404.1"/>
</dbReference>
<dbReference type="InterPro" id="IPR000182">
    <property type="entry name" value="GNAT_dom"/>
</dbReference>
<organism evidence="2 3">
    <name type="scientific">Bacillus safensis</name>
    <dbReference type="NCBI Taxonomy" id="561879"/>
    <lineage>
        <taxon>Bacteria</taxon>
        <taxon>Bacillati</taxon>
        <taxon>Bacillota</taxon>
        <taxon>Bacilli</taxon>
        <taxon>Bacillales</taxon>
        <taxon>Bacillaceae</taxon>
        <taxon>Bacillus</taxon>
    </lineage>
</organism>
<dbReference type="Gene3D" id="3.40.630.30">
    <property type="match status" value="1"/>
</dbReference>
<gene>
    <name evidence="2" type="ORF">FX981_01720</name>
</gene>
<dbReference type="Pfam" id="PF00583">
    <property type="entry name" value="Acetyltransf_1"/>
    <property type="match status" value="1"/>
</dbReference>
<evidence type="ECO:0000313" key="3">
    <source>
        <dbReference type="Proteomes" id="UP000325032"/>
    </source>
</evidence>